<dbReference type="OrthoDB" id="983160at2"/>
<organism evidence="1 2">
    <name type="scientific">Aureitalea marina</name>
    <dbReference type="NCBI Taxonomy" id="930804"/>
    <lineage>
        <taxon>Bacteria</taxon>
        <taxon>Pseudomonadati</taxon>
        <taxon>Bacteroidota</taxon>
        <taxon>Flavobacteriia</taxon>
        <taxon>Flavobacteriales</taxon>
        <taxon>Flavobacteriaceae</taxon>
        <taxon>Aureitalea</taxon>
    </lineage>
</organism>
<dbReference type="RefSeq" id="WP_104813727.1">
    <property type="nucleotide sequence ID" value="NZ_MQUB01000001.1"/>
</dbReference>
<evidence type="ECO:0000313" key="2">
    <source>
        <dbReference type="Proteomes" id="UP000239800"/>
    </source>
</evidence>
<protein>
    <submittedName>
        <fullName evidence="1">Uncharacterized protein</fullName>
    </submittedName>
</protein>
<proteinExistence type="predicted"/>
<sequence length="439" mass="51256">MNDFSIQNSINDIHSDKTREYFKEVANSYYNGNYRAAIVTLYSVVICDIIAKLETLDEIYSDSNAKSILTETKQFQDDHPTNPDWEKEIIEKIKTRTSIIDNSDYTLIKSLQSLRHLCAHPVINKENKLYTPNKETVASHIRNMLEMLFLKPPLLSKKILTTILLDIADKKDILIDEESLEKYVISKYLNNLSSAVEVNLFREIWKFIYKLDNPDADENRIINYRVLYLLFKRNTEACIEKIKSEQTYFSNIHNASQQINLFIRFIAESHFLYQEFRDDVHLLVNKHVENDNSAKLVAWFLSASYLEHLNVVKAIIGEYYDNTWVKRPLSTASARFISIGLSKGYINEVCDYLVWRYSSARNYNDADLVFSYEIEPNLRHFTEEQLIKLCTDSESNSQTYDRKQASDDHKVLKQVCESKIVDFDIGSYPNTFKTVPNNV</sequence>
<dbReference type="EMBL" id="MQUB01000001">
    <property type="protein sequence ID" value="PQB05776.1"/>
    <property type="molecule type" value="Genomic_DNA"/>
</dbReference>
<reference evidence="1 2" key="1">
    <citation type="submission" date="2016-11" db="EMBL/GenBank/DDBJ databases">
        <title>Trade-off between light-utilization and light-protection in marine flavobacteria.</title>
        <authorList>
            <person name="Kumagai Y."/>
        </authorList>
    </citation>
    <scope>NUCLEOTIDE SEQUENCE [LARGE SCALE GENOMIC DNA]</scope>
    <source>
        <strain evidence="1 2">NBRC 107741</strain>
    </source>
</reference>
<keyword evidence="2" id="KW-1185">Reference proteome</keyword>
<name>A0A2S7KT37_9FLAO</name>
<gene>
    <name evidence="1" type="ORF">BST85_13390</name>
</gene>
<accession>A0A2S7KT37</accession>
<evidence type="ECO:0000313" key="1">
    <source>
        <dbReference type="EMBL" id="PQB05776.1"/>
    </source>
</evidence>
<comment type="caution">
    <text evidence="1">The sequence shown here is derived from an EMBL/GenBank/DDBJ whole genome shotgun (WGS) entry which is preliminary data.</text>
</comment>
<dbReference type="AlphaFoldDB" id="A0A2S7KT37"/>
<dbReference type="Proteomes" id="UP000239800">
    <property type="component" value="Unassembled WGS sequence"/>
</dbReference>